<proteinExistence type="inferred from homology"/>
<dbReference type="Proteomes" id="UP001442364">
    <property type="component" value="Unassembled WGS sequence"/>
</dbReference>
<dbReference type="Gene3D" id="1.10.3720.10">
    <property type="entry name" value="MetI-like"/>
    <property type="match status" value="1"/>
</dbReference>
<keyword evidence="6 9" id="KW-0812">Transmembrane</keyword>
<dbReference type="PANTHER" id="PTHR32243">
    <property type="entry name" value="MALTOSE TRANSPORT SYSTEM PERMEASE-RELATED"/>
    <property type="match status" value="1"/>
</dbReference>
<sequence>MKKKKTIKNILAHTVLTVLAIVWVSPLVWIILTSFRAQKGAYTSSFFPKSYSLDNYIKLFTDTGILNFPRMFTNTLIVAVFSCIISTFFVLSVAYCMSRLKFKMRKAMMNVAMILGLFPAFMAMIAVYYILKAIGLSEGSMIRVALVLVYSASAGIQFYIAKGFFDTIPKTIDEAALIDGATKWQVFTKITIPLSKPIIVYTVLTSFIAPWVDFIFARVICRANADYYTVAIGLWQMLEKEYVDVWYTRFAAGAVLISIPIAALFMIMQKCYNESMSGAVKG</sequence>
<keyword evidence="4" id="KW-1003">Cell membrane</keyword>
<keyword evidence="8 9" id="KW-0472">Membrane</keyword>
<comment type="subcellular location">
    <subcellularLocation>
        <location evidence="1 9">Cell membrane</location>
        <topology evidence="1 9">Multi-pass membrane protein</topology>
    </subcellularLocation>
</comment>
<dbReference type="InterPro" id="IPR035906">
    <property type="entry name" value="MetI-like_sf"/>
</dbReference>
<dbReference type="EMBL" id="JBBMER010000006">
    <property type="protein sequence ID" value="MEQ2380043.1"/>
    <property type="molecule type" value="Genomic_DNA"/>
</dbReference>
<feature type="transmembrane region" description="Helical" evidence="9">
    <location>
        <begin position="76"/>
        <end position="97"/>
    </location>
</feature>
<comment type="caution">
    <text evidence="11">The sequence shown here is derived from an EMBL/GenBank/DDBJ whole genome shotgun (WGS) entry which is preliminary data.</text>
</comment>
<reference evidence="11 12" key="1">
    <citation type="submission" date="2024-03" db="EMBL/GenBank/DDBJ databases">
        <title>Human intestinal bacterial collection.</title>
        <authorList>
            <person name="Pauvert C."/>
            <person name="Hitch T.C.A."/>
            <person name="Clavel T."/>
        </authorList>
    </citation>
    <scope>NUCLEOTIDE SEQUENCE [LARGE SCALE GENOMIC DNA]</scope>
    <source>
        <strain evidence="11 12">CLA-AA-H255</strain>
    </source>
</reference>
<dbReference type="InterPro" id="IPR050901">
    <property type="entry name" value="BP-dep_ABC_trans_perm"/>
</dbReference>
<evidence type="ECO:0000259" key="10">
    <source>
        <dbReference type="PROSITE" id="PS50928"/>
    </source>
</evidence>
<evidence type="ECO:0000256" key="6">
    <source>
        <dbReference type="ARBA" id="ARBA00022692"/>
    </source>
</evidence>
<name>A0ABV1BX45_9FIRM</name>
<dbReference type="PANTHER" id="PTHR32243:SF50">
    <property type="entry name" value="MALTOSE_MALTODEXTRIN TRANSPORT SYSTEM PERMEASE PROTEIN MALG"/>
    <property type="match status" value="1"/>
</dbReference>
<evidence type="ECO:0000256" key="1">
    <source>
        <dbReference type="ARBA" id="ARBA00004651"/>
    </source>
</evidence>
<feature type="transmembrane region" description="Helical" evidence="9">
    <location>
        <begin position="246"/>
        <end position="267"/>
    </location>
</feature>
<feature type="transmembrane region" description="Helical" evidence="9">
    <location>
        <begin position="109"/>
        <end position="130"/>
    </location>
</feature>
<evidence type="ECO:0000313" key="11">
    <source>
        <dbReference type="EMBL" id="MEQ2380043.1"/>
    </source>
</evidence>
<accession>A0ABV1BX45</accession>
<evidence type="ECO:0000256" key="9">
    <source>
        <dbReference type="RuleBase" id="RU363032"/>
    </source>
</evidence>
<evidence type="ECO:0000256" key="3">
    <source>
        <dbReference type="ARBA" id="ARBA00022448"/>
    </source>
</evidence>
<evidence type="ECO:0000256" key="4">
    <source>
        <dbReference type="ARBA" id="ARBA00022475"/>
    </source>
</evidence>
<dbReference type="CDD" id="cd06261">
    <property type="entry name" value="TM_PBP2"/>
    <property type="match status" value="1"/>
</dbReference>
<keyword evidence="5" id="KW-0762">Sugar transport</keyword>
<dbReference type="RefSeq" id="WP_055175384.1">
    <property type="nucleotide sequence ID" value="NZ_JBBMER010000006.1"/>
</dbReference>
<keyword evidence="3 9" id="KW-0813">Transport</keyword>
<evidence type="ECO:0000256" key="2">
    <source>
        <dbReference type="ARBA" id="ARBA00009047"/>
    </source>
</evidence>
<organism evidence="11 12">
    <name type="scientific">[Lactobacillus] rogosae</name>
    <dbReference type="NCBI Taxonomy" id="706562"/>
    <lineage>
        <taxon>Bacteria</taxon>
        <taxon>Bacillati</taxon>
        <taxon>Bacillota</taxon>
        <taxon>Clostridia</taxon>
        <taxon>Lachnospirales</taxon>
        <taxon>Lachnospiraceae</taxon>
        <taxon>Lachnospira</taxon>
    </lineage>
</organism>
<comment type="similarity">
    <text evidence="2">Belongs to the binding-protein-dependent transport system permease family. MalFG subfamily.</text>
</comment>
<feature type="transmembrane region" description="Helical" evidence="9">
    <location>
        <begin position="142"/>
        <end position="161"/>
    </location>
</feature>
<feature type="transmembrane region" description="Helical" evidence="9">
    <location>
        <begin position="12"/>
        <end position="32"/>
    </location>
</feature>
<evidence type="ECO:0000256" key="5">
    <source>
        <dbReference type="ARBA" id="ARBA00022597"/>
    </source>
</evidence>
<protein>
    <submittedName>
        <fullName evidence="11">Sugar ABC transporter permease</fullName>
    </submittedName>
</protein>
<gene>
    <name evidence="11" type="ORF">WMO14_09135</name>
</gene>
<keyword evidence="12" id="KW-1185">Reference proteome</keyword>
<dbReference type="PROSITE" id="PS50928">
    <property type="entry name" value="ABC_TM1"/>
    <property type="match status" value="1"/>
</dbReference>
<evidence type="ECO:0000256" key="7">
    <source>
        <dbReference type="ARBA" id="ARBA00022989"/>
    </source>
</evidence>
<keyword evidence="7 9" id="KW-1133">Transmembrane helix</keyword>
<evidence type="ECO:0000256" key="8">
    <source>
        <dbReference type="ARBA" id="ARBA00023136"/>
    </source>
</evidence>
<dbReference type="InterPro" id="IPR000515">
    <property type="entry name" value="MetI-like"/>
</dbReference>
<feature type="domain" description="ABC transmembrane type-1" evidence="10">
    <location>
        <begin position="72"/>
        <end position="268"/>
    </location>
</feature>
<evidence type="ECO:0000313" key="12">
    <source>
        <dbReference type="Proteomes" id="UP001442364"/>
    </source>
</evidence>
<dbReference type="SUPFAM" id="SSF161098">
    <property type="entry name" value="MetI-like"/>
    <property type="match status" value="1"/>
</dbReference>
<feature type="transmembrane region" description="Helical" evidence="9">
    <location>
        <begin position="198"/>
        <end position="220"/>
    </location>
</feature>
<dbReference type="Pfam" id="PF00528">
    <property type="entry name" value="BPD_transp_1"/>
    <property type="match status" value="1"/>
</dbReference>